<keyword evidence="2" id="KW-1133">Transmembrane helix</keyword>
<keyword evidence="2" id="KW-0472">Membrane</keyword>
<feature type="transmembrane region" description="Helical" evidence="2">
    <location>
        <begin position="94"/>
        <end position="120"/>
    </location>
</feature>
<keyword evidence="2" id="KW-0812">Transmembrane</keyword>
<evidence type="ECO:0000313" key="3">
    <source>
        <dbReference type="EMBL" id="SDJ20061.1"/>
    </source>
</evidence>
<name>A0A1G8RST6_9MICC</name>
<feature type="compositionally biased region" description="Low complexity" evidence="1">
    <location>
        <begin position="34"/>
        <end position="60"/>
    </location>
</feature>
<dbReference type="RefSeq" id="WP_074589117.1">
    <property type="nucleotide sequence ID" value="NZ_FNEI01000008.1"/>
</dbReference>
<evidence type="ECO:0008006" key="5">
    <source>
        <dbReference type="Google" id="ProtNLM"/>
    </source>
</evidence>
<dbReference type="SUPFAM" id="SSF81995">
    <property type="entry name" value="beta-sandwich domain of Sec23/24"/>
    <property type="match status" value="1"/>
</dbReference>
<gene>
    <name evidence="3" type="ORF">SAMN05216555_10860</name>
</gene>
<evidence type="ECO:0000256" key="1">
    <source>
        <dbReference type="SAM" id="MobiDB-lite"/>
    </source>
</evidence>
<feature type="region of interest" description="Disordered" evidence="1">
    <location>
        <begin position="1"/>
        <end position="85"/>
    </location>
</feature>
<proteinExistence type="predicted"/>
<dbReference type="EMBL" id="FNEI01000008">
    <property type="protein sequence ID" value="SDJ20061.1"/>
    <property type="molecule type" value="Genomic_DNA"/>
</dbReference>
<accession>A0A1G8RST6</accession>
<protein>
    <recommendedName>
        <fullName evidence="5">DUF4333 domain-containing protein</fullName>
    </recommendedName>
</protein>
<organism evidence="3 4">
    <name type="scientific">Arthrobacter cupressi</name>
    <dbReference type="NCBI Taxonomy" id="1045773"/>
    <lineage>
        <taxon>Bacteria</taxon>
        <taxon>Bacillati</taxon>
        <taxon>Actinomycetota</taxon>
        <taxon>Actinomycetes</taxon>
        <taxon>Micrococcales</taxon>
        <taxon>Micrococcaceae</taxon>
        <taxon>Arthrobacter</taxon>
    </lineage>
</organism>
<evidence type="ECO:0000313" key="4">
    <source>
        <dbReference type="Proteomes" id="UP000182130"/>
    </source>
</evidence>
<dbReference type="STRING" id="1045773.SAMN05216555_10860"/>
<dbReference type="Proteomes" id="UP000182130">
    <property type="component" value="Unassembled WGS sequence"/>
</dbReference>
<keyword evidence="4" id="KW-1185">Reference proteome</keyword>
<reference evidence="4" key="1">
    <citation type="submission" date="2016-10" db="EMBL/GenBank/DDBJ databases">
        <authorList>
            <person name="Varghese N."/>
            <person name="Submissions S."/>
        </authorList>
    </citation>
    <scope>NUCLEOTIDE SEQUENCE [LARGE SCALE GENOMIC DNA]</scope>
    <source>
        <strain evidence="4">CGMCC 1.10783</strain>
    </source>
</reference>
<evidence type="ECO:0000256" key="2">
    <source>
        <dbReference type="SAM" id="Phobius"/>
    </source>
</evidence>
<feature type="compositionally biased region" description="Pro residues" evidence="1">
    <location>
        <begin position="24"/>
        <end position="33"/>
    </location>
</feature>
<dbReference type="AlphaFoldDB" id="A0A1G8RST6"/>
<sequence>MSTPPENPDPRNPEPQEPGWASRPVPPPPPYSPPQYGNQPPYGTPQQGQPQYGQAQYEQPLHGQPPYSQPPYDGGQYGQPFGQPAAPSRKNRKVLWIVLGAVVGVVLLVVVGVVLLVNLVGNATAKAKGQAQEFTNLLLDGRNEEAYDRFLTDSLKEDVSKAAFLDGIGSLELSDSCKANYNSVNAESKNGVNRAEVSGTLDCSGRTIELKYGFVGNDGKMDAIRIRPRN</sequence>